<feature type="signal peptide" evidence="1">
    <location>
        <begin position="1"/>
        <end position="27"/>
    </location>
</feature>
<keyword evidence="3" id="KW-1185">Reference proteome</keyword>
<evidence type="ECO:0000313" key="3">
    <source>
        <dbReference type="Proteomes" id="UP001324115"/>
    </source>
</evidence>
<protein>
    <submittedName>
        <fullName evidence="2">Uncharacterized protein</fullName>
    </submittedName>
</protein>
<dbReference type="Proteomes" id="UP001324115">
    <property type="component" value="Unassembled WGS sequence"/>
</dbReference>
<name>A0AAN7JBX7_QUERU</name>
<dbReference type="AlphaFoldDB" id="A0AAN7JBX7"/>
<reference evidence="2 3" key="1">
    <citation type="journal article" date="2023" name="G3 (Bethesda)">
        <title>A haplotype-resolved chromosome-scale genome for Quercus rubra L. provides insights into the genetics of adaptive traits for red oak species.</title>
        <authorList>
            <person name="Kapoor B."/>
            <person name="Jenkins J."/>
            <person name="Schmutz J."/>
            <person name="Zhebentyayeva T."/>
            <person name="Kuelheim C."/>
            <person name="Coggeshall M."/>
            <person name="Heim C."/>
            <person name="Lasky J.R."/>
            <person name="Leites L."/>
            <person name="Islam-Faridi N."/>
            <person name="Romero-Severson J."/>
            <person name="DeLeo V.L."/>
            <person name="Lucas S.M."/>
            <person name="Lazic D."/>
            <person name="Gailing O."/>
            <person name="Carlson J."/>
            <person name="Staton M."/>
        </authorList>
    </citation>
    <scope>NUCLEOTIDE SEQUENCE [LARGE SCALE GENOMIC DNA]</scope>
    <source>
        <strain evidence="2">Pseudo-F2</strain>
    </source>
</reference>
<sequence length="72" mass="8029">MKWFSVFSILMVFFLFCSNGHVREVQGQTCPSDQPINIVNCSKEACVNSCVSQLGECINCICIDENTCCCHT</sequence>
<feature type="chain" id="PRO_5043043210" evidence="1">
    <location>
        <begin position="28"/>
        <end position="72"/>
    </location>
</feature>
<comment type="caution">
    <text evidence="2">The sequence shown here is derived from an EMBL/GenBank/DDBJ whole genome shotgun (WGS) entry which is preliminary data.</text>
</comment>
<keyword evidence="1" id="KW-0732">Signal</keyword>
<organism evidence="2 3">
    <name type="scientific">Quercus rubra</name>
    <name type="common">Northern red oak</name>
    <name type="synonym">Quercus borealis</name>
    <dbReference type="NCBI Taxonomy" id="3512"/>
    <lineage>
        <taxon>Eukaryota</taxon>
        <taxon>Viridiplantae</taxon>
        <taxon>Streptophyta</taxon>
        <taxon>Embryophyta</taxon>
        <taxon>Tracheophyta</taxon>
        <taxon>Spermatophyta</taxon>
        <taxon>Magnoliopsida</taxon>
        <taxon>eudicotyledons</taxon>
        <taxon>Gunneridae</taxon>
        <taxon>Pentapetalae</taxon>
        <taxon>rosids</taxon>
        <taxon>fabids</taxon>
        <taxon>Fagales</taxon>
        <taxon>Fagaceae</taxon>
        <taxon>Quercus</taxon>
    </lineage>
</organism>
<evidence type="ECO:0000313" key="2">
    <source>
        <dbReference type="EMBL" id="KAK4605322.1"/>
    </source>
</evidence>
<evidence type="ECO:0000256" key="1">
    <source>
        <dbReference type="SAM" id="SignalP"/>
    </source>
</evidence>
<gene>
    <name evidence="2" type="ORF">RGQ29_013410</name>
</gene>
<dbReference type="EMBL" id="JAXUIC010000002">
    <property type="protein sequence ID" value="KAK4605322.1"/>
    <property type="molecule type" value="Genomic_DNA"/>
</dbReference>
<accession>A0AAN7JBX7</accession>
<proteinExistence type="predicted"/>